<evidence type="ECO:0000256" key="2">
    <source>
        <dbReference type="SAM" id="Phobius"/>
    </source>
</evidence>
<protein>
    <submittedName>
        <fullName evidence="3">Transporter substrate-binding domain-containing protein</fullName>
    </submittedName>
</protein>
<keyword evidence="4" id="KW-1185">Reference proteome</keyword>
<keyword evidence="2" id="KW-0472">Membrane</keyword>
<proteinExistence type="inferred from homology"/>
<evidence type="ECO:0000313" key="3">
    <source>
        <dbReference type="EMBL" id="NYZ64588.1"/>
    </source>
</evidence>
<dbReference type="AlphaFoldDB" id="A0A853I1H2"/>
<gene>
    <name evidence="3" type="ORF">H0A36_01120</name>
</gene>
<dbReference type="PANTHER" id="PTHR35936">
    <property type="entry name" value="MEMBRANE-BOUND LYTIC MUREIN TRANSGLYCOSYLASE F"/>
    <property type="match status" value="1"/>
</dbReference>
<comment type="similarity">
    <text evidence="1">Belongs to the bacterial solute-binding protein 3 family.</text>
</comment>
<keyword evidence="2" id="KW-0812">Transmembrane</keyword>
<sequence length="280" mass="31924">MKATSAINSIKALSIPIIVSITLNLILYNLVFAKTMTIAMSDWPPHTIQSDAHGGLQTKRLTEALAKAGYTATLDWYDSWLSAYNRTEAALADASGFWMCNKERAKTLYFSDPIFVIQHVMFYLKGNNYRWRSLSDLKGRGPFGVTTAYYYGDKFSEAVKKYNFQIREVRLESLVFNLLIHGRVNYVPMDILNGLELIERYVPKESQIYITFNSPPFDENYLHLVISKKHPNAKAIVTGLNHAISLLNDKYSKQLPEKKFRYSCPSVVQNLSYTSNISGF</sequence>
<dbReference type="Proteomes" id="UP000569732">
    <property type="component" value="Unassembled WGS sequence"/>
</dbReference>
<keyword evidence="2" id="KW-1133">Transmembrane helix</keyword>
<evidence type="ECO:0000313" key="4">
    <source>
        <dbReference type="Proteomes" id="UP000569732"/>
    </source>
</evidence>
<name>A0A853I1H2_9GAMM</name>
<reference evidence="3 4" key="1">
    <citation type="submission" date="2020-07" db="EMBL/GenBank/DDBJ databases">
        <title>Endozoicomonas sp. nov., isolated from sediment.</title>
        <authorList>
            <person name="Gu T."/>
        </authorList>
    </citation>
    <scope>NUCLEOTIDE SEQUENCE [LARGE SCALE GENOMIC DNA]</scope>
    <source>
        <strain evidence="3 4">SM1973</strain>
    </source>
</reference>
<dbReference type="Gene3D" id="3.40.190.10">
    <property type="entry name" value="Periplasmic binding protein-like II"/>
    <property type="match status" value="2"/>
</dbReference>
<comment type="caution">
    <text evidence="3">The sequence shown here is derived from an EMBL/GenBank/DDBJ whole genome shotgun (WGS) entry which is preliminary data.</text>
</comment>
<dbReference type="PANTHER" id="PTHR35936:SF25">
    <property type="entry name" value="ABC TRANSPORTER SUBSTRATE-BINDING PROTEIN"/>
    <property type="match status" value="1"/>
</dbReference>
<organism evidence="3 4">
    <name type="scientific">Spartinivicinus marinus</name>
    <dbReference type="NCBI Taxonomy" id="2994442"/>
    <lineage>
        <taxon>Bacteria</taxon>
        <taxon>Pseudomonadati</taxon>
        <taxon>Pseudomonadota</taxon>
        <taxon>Gammaproteobacteria</taxon>
        <taxon>Oceanospirillales</taxon>
        <taxon>Zooshikellaceae</taxon>
        <taxon>Spartinivicinus</taxon>
    </lineage>
</organism>
<dbReference type="SUPFAM" id="SSF53850">
    <property type="entry name" value="Periplasmic binding protein-like II"/>
    <property type="match status" value="1"/>
</dbReference>
<dbReference type="RefSeq" id="WP_180566611.1">
    <property type="nucleotide sequence ID" value="NZ_JACCKB010000001.1"/>
</dbReference>
<dbReference type="EMBL" id="JACCKB010000001">
    <property type="protein sequence ID" value="NYZ64588.1"/>
    <property type="molecule type" value="Genomic_DNA"/>
</dbReference>
<feature type="transmembrane region" description="Helical" evidence="2">
    <location>
        <begin position="12"/>
        <end position="31"/>
    </location>
</feature>
<accession>A0A853I1H2</accession>
<evidence type="ECO:0000256" key="1">
    <source>
        <dbReference type="ARBA" id="ARBA00010333"/>
    </source>
</evidence>